<dbReference type="PANTHER" id="PTHR45453">
    <property type="entry name" value="PHOSPHATE REGULON SENSOR PROTEIN PHOR"/>
    <property type="match status" value="1"/>
</dbReference>
<dbReference type="AlphaFoldDB" id="A0A4Q0XUA4"/>
<comment type="catalytic activity">
    <reaction evidence="1">
        <text>ATP + protein L-histidine = ADP + protein N-phospho-L-histidine.</text>
        <dbReference type="EC" id="2.7.13.3"/>
    </reaction>
</comment>
<dbReference type="SMART" id="SM00387">
    <property type="entry name" value="HATPase_c"/>
    <property type="match status" value="1"/>
</dbReference>
<feature type="domain" description="Histidine kinase" evidence="8">
    <location>
        <begin position="185"/>
        <end position="387"/>
    </location>
</feature>
<dbReference type="CDD" id="cd00082">
    <property type="entry name" value="HisKA"/>
    <property type="match status" value="1"/>
</dbReference>
<keyword evidence="5" id="KW-0418">Kinase</keyword>
<dbReference type="InterPro" id="IPR005467">
    <property type="entry name" value="His_kinase_dom"/>
</dbReference>
<keyword evidence="4" id="KW-0808">Transferase</keyword>
<keyword evidence="7" id="KW-0812">Transmembrane</keyword>
<keyword evidence="3" id="KW-0597">Phosphoprotein</keyword>
<dbReference type="InterPro" id="IPR003661">
    <property type="entry name" value="HisK_dim/P_dom"/>
</dbReference>
<dbReference type="InterPro" id="IPR003594">
    <property type="entry name" value="HATPase_dom"/>
</dbReference>
<dbReference type="SUPFAM" id="SSF47384">
    <property type="entry name" value="Homodimeric domain of signal transducing histidine kinase"/>
    <property type="match status" value="1"/>
</dbReference>
<dbReference type="OrthoDB" id="9761634at2"/>
<dbReference type="InterPro" id="IPR036097">
    <property type="entry name" value="HisK_dim/P_sf"/>
</dbReference>
<dbReference type="GO" id="GO:0016036">
    <property type="term" value="P:cellular response to phosphate starvation"/>
    <property type="evidence" value="ECO:0007669"/>
    <property type="project" value="TreeGrafter"/>
</dbReference>
<accession>A0A4Q0XUA4</accession>
<evidence type="ECO:0000256" key="3">
    <source>
        <dbReference type="ARBA" id="ARBA00022553"/>
    </source>
</evidence>
<dbReference type="InterPro" id="IPR050351">
    <property type="entry name" value="BphY/WalK/GraS-like"/>
</dbReference>
<dbReference type="EMBL" id="PDKN01000003">
    <property type="protein sequence ID" value="RXJ58001.1"/>
    <property type="molecule type" value="Genomic_DNA"/>
</dbReference>
<dbReference type="PROSITE" id="PS50109">
    <property type="entry name" value="HIS_KIN"/>
    <property type="match status" value="1"/>
</dbReference>
<dbReference type="InterPro" id="IPR036890">
    <property type="entry name" value="HATPase_C_sf"/>
</dbReference>
<dbReference type="PRINTS" id="PR00344">
    <property type="entry name" value="BCTRLSENSOR"/>
</dbReference>
<keyword evidence="6" id="KW-0902">Two-component regulatory system</keyword>
<evidence type="ECO:0000256" key="2">
    <source>
        <dbReference type="ARBA" id="ARBA00012438"/>
    </source>
</evidence>
<dbReference type="EC" id="2.7.13.3" evidence="2"/>
<dbReference type="RefSeq" id="WP_128995864.1">
    <property type="nucleotide sequence ID" value="NZ_PDKN01000003.1"/>
</dbReference>
<evidence type="ECO:0000259" key="8">
    <source>
        <dbReference type="PROSITE" id="PS50109"/>
    </source>
</evidence>
<evidence type="ECO:0000256" key="6">
    <source>
        <dbReference type="ARBA" id="ARBA00023012"/>
    </source>
</evidence>
<name>A0A4Q0XUA4_9BACT</name>
<comment type="caution">
    <text evidence="9">The sequence shown here is derived from an EMBL/GenBank/DDBJ whole genome shotgun (WGS) entry which is preliminary data.</text>
</comment>
<dbReference type="GO" id="GO:0004721">
    <property type="term" value="F:phosphoprotein phosphatase activity"/>
    <property type="evidence" value="ECO:0007669"/>
    <property type="project" value="TreeGrafter"/>
</dbReference>
<evidence type="ECO:0000313" key="10">
    <source>
        <dbReference type="Proteomes" id="UP000290657"/>
    </source>
</evidence>
<dbReference type="Pfam" id="PF02518">
    <property type="entry name" value="HATPase_c"/>
    <property type="match status" value="1"/>
</dbReference>
<keyword evidence="7" id="KW-1133">Transmembrane helix</keyword>
<keyword evidence="7" id="KW-0472">Membrane</keyword>
<dbReference type="Gene3D" id="1.10.287.130">
    <property type="match status" value="1"/>
</dbReference>
<sequence length="396" mass="45757">MNKKEKNALISFLSIYIISSTIFMAIIAVMYFEREKSMLEAHCSMRTSQAAWRVKSEILEMHMDKKPYVFKERKDDLHYAVLNKDGSIFFSTLLYPLDVDLRKQAHHQENRSLHVLKLADNTLPFGYIVIEDTSGVNDILHLKYFVLFLFVMGFVIMSVIGYILSRILLKPVKEKAEQLNRFVKDSSHELNTPITAMMMIIPRLKKLYFVDEKTINQLTASAKNVKHTYDKLLFNINSDVLKKYDEVFDLKLLIEENILFFDEIAKSKSITLHANLSSCEVFMDRQSANMIVNNLLSNAIKYTRKRKNIFIELQGCTLSVKDEGIGIEPSKKETIFKRYNRATNEEGGFGLGLDIVASVCREYGIKIDLETQLNQGSEFKLDFSEAKNVLYKQSEE</sequence>
<dbReference type="CDD" id="cd00075">
    <property type="entry name" value="HATPase"/>
    <property type="match status" value="1"/>
</dbReference>
<protein>
    <recommendedName>
        <fullName evidence="2">histidine kinase</fullName>
        <ecNumber evidence="2">2.7.13.3</ecNumber>
    </recommendedName>
</protein>
<evidence type="ECO:0000256" key="1">
    <source>
        <dbReference type="ARBA" id="ARBA00000085"/>
    </source>
</evidence>
<dbReference type="SUPFAM" id="SSF55874">
    <property type="entry name" value="ATPase domain of HSP90 chaperone/DNA topoisomerase II/histidine kinase"/>
    <property type="match status" value="1"/>
</dbReference>
<dbReference type="GO" id="GO:0005886">
    <property type="term" value="C:plasma membrane"/>
    <property type="evidence" value="ECO:0007669"/>
    <property type="project" value="TreeGrafter"/>
</dbReference>
<feature type="transmembrane region" description="Helical" evidence="7">
    <location>
        <begin position="144"/>
        <end position="165"/>
    </location>
</feature>
<dbReference type="GO" id="GO:0000155">
    <property type="term" value="F:phosphorelay sensor kinase activity"/>
    <property type="evidence" value="ECO:0007669"/>
    <property type="project" value="InterPro"/>
</dbReference>
<organism evidence="9 10">
    <name type="scientific">Candidatus Marinarcus aquaticus</name>
    <dbReference type="NCBI Taxonomy" id="2044504"/>
    <lineage>
        <taxon>Bacteria</taxon>
        <taxon>Pseudomonadati</taxon>
        <taxon>Campylobacterota</taxon>
        <taxon>Epsilonproteobacteria</taxon>
        <taxon>Campylobacterales</taxon>
        <taxon>Arcobacteraceae</taxon>
        <taxon>Candidatus Marinarcus</taxon>
    </lineage>
</organism>
<proteinExistence type="predicted"/>
<dbReference type="Proteomes" id="UP000290657">
    <property type="component" value="Unassembled WGS sequence"/>
</dbReference>
<feature type="transmembrane region" description="Helical" evidence="7">
    <location>
        <begin position="12"/>
        <end position="32"/>
    </location>
</feature>
<dbReference type="InterPro" id="IPR004358">
    <property type="entry name" value="Sig_transdc_His_kin-like_C"/>
</dbReference>
<evidence type="ECO:0000256" key="5">
    <source>
        <dbReference type="ARBA" id="ARBA00022777"/>
    </source>
</evidence>
<evidence type="ECO:0000256" key="7">
    <source>
        <dbReference type="SAM" id="Phobius"/>
    </source>
</evidence>
<reference evidence="9 10" key="1">
    <citation type="submission" date="2017-10" db="EMBL/GenBank/DDBJ databases">
        <title>Genomics of the genus Arcobacter.</title>
        <authorList>
            <person name="Perez-Cataluna A."/>
            <person name="Figueras M.J."/>
        </authorList>
    </citation>
    <scope>NUCLEOTIDE SEQUENCE [LARGE SCALE GENOMIC DNA]</scope>
    <source>
        <strain evidence="9 10">CECT 8987</strain>
    </source>
</reference>
<dbReference type="Gene3D" id="3.30.565.10">
    <property type="entry name" value="Histidine kinase-like ATPase, C-terminal domain"/>
    <property type="match status" value="1"/>
</dbReference>
<dbReference type="PANTHER" id="PTHR45453:SF1">
    <property type="entry name" value="PHOSPHATE REGULON SENSOR PROTEIN PHOR"/>
    <property type="match status" value="1"/>
</dbReference>
<evidence type="ECO:0000256" key="4">
    <source>
        <dbReference type="ARBA" id="ARBA00022679"/>
    </source>
</evidence>
<keyword evidence="10" id="KW-1185">Reference proteome</keyword>
<gene>
    <name evidence="9" type="ORF">CRV04_05710</name>
</gene>
<evidence type="ECO:0000313" key="9">
    <source>
        <dbReference type="EMBL" id="RXJ58001.1"/>
    </source>
</evidence>